<dbReference type="Proteomes" id="UP000580250">
    <property type="component" value="Unassembled WGS sequence"/>
</dbReference>
<reference evidence="2 3" key="1">
    <citation type="submission" date="2020-08" db="EMBL/GenBank/DDBJ databases">
        <authorList>
            <person name="Koutsovoulos G."/>
            <person name="Danchin GJ E."/>
        </authorList>
    </citation>
    <scope>NUCLEOTIDE SEQUENCE [LARGE SCALE GENOMIC DNA]</scope>
</reference>
<name>A0A6V7TL58_MELEN</name>
<dbReference type="EMBL" id="CAJEWN010000001">
    <property type="protein sequence ID" value="CAD2122481.1"/>
    <property type="molecule type" value="Genomic_DNA"/>
</dbReference>
<evidence type="ECO:0000313" key="3">
    <source>
        <dbReference type="Proteomes" id="UP000580250"/>
    </source>
</evidence>
<feature type="signal peptide" evidence="1">
    <location>
        <begin position="1"/>
        <end position="30"/>
    </location>
</feature>
<dbReference type="AlphaFoldDB" id="A0A6V7TL58"/>
<evidence type="ECO:0000313" key="2">
    <source>
        <dbReference type="EMBL" id="CAD2122481.1"/>
    </source>
</evidence>
<accession>A0A6V7TL58</accession>
<organism evidence="2 3">
    <name type="scientific">Meloidogyne enterolobii</name>
    <name type="common">Root-knot nematode worm</name>
    <name type="synonym">Meloidogyne mayaguensis</name>
    <dbReference type="NCBI Taxonomy" id="390850"/>
    <lineage>
        <taxon>Eukaryota</taxon>
        <taxon>Metazoa</taxon>
        <taxon>Ecdysozoa</taxon>
        <taxon>Nematoda</taxon>
        <taxon>Chromadorea</taxon>
        <taxon>Rhabditida</taxon>
        <taxon>Tylenchina</taxon>
        <taxon>Tylenchomorpha</taxon>
        <taxon>Tylenchoidea</taxon>
        <taxon>Meloidogynidae</taxon>
        <taxon>Meloidogyninae</taxon>
        <taxon>Meloidogyne</taxon>
    </lineage>
</organism>
<keyword evidence="1" id="KW-0732">Signal</keyword>
<proteinExistence type="predicted"/>
<protein>
    <submittedName>
        <fullName evidence="2">Uncharacterized protein</fullName>
    </submittedName>
</protein>
<gene>
    <name evidence="2" type="ORF">MENT_LOCUS187</name>
</gene>
<comment type="caution">
    <text evidence="2">The sequence shown here is derived from an EMBL/GenBank/DDBJ whole genome shotgun (WGS) entry which is preliminary data.</text>
</comment>
<feature type="chain" id="PRO_5027780539" evidence="1">
    <location>
        <begin position="31"/>
        <end position="82"/>
    </location>
</feature>
<sequence length="82" mass="9224">MQSKIKNNFLPLLLFSIVICVVLMSGQTEAYGWWNPWSYYGGYGGYGGYYGSYGWPYYGYGGYGGIWKRSAGFGLETEKSPN</sequence>
<evidence type="ECO:0000256" key="1">
    <source>
        <dbReference type="SAM" id="SignalP"/>
    </source>
</evidence>